<dbReference type="PANTHER" id="PTHR12919">
    <property type="entry name" value="30S RIBOSOMAL PROTEIN S16"/>
    <property type="match status" value="1"/>
</dbReference>
<dbReference type="SUPFAM" id="SSF54565">
    <property type="entry name" value="Ribosomal protein S16"/>
    <property type="match status" value="1"/>
</dbReference>
<dbReference type="GO" id="GO:0015935">
    <property type="term" value="C:small ribosomal subunit"/>
    <property type="evidence" value="ECO:0007669"/>
    <property type="project" value="TreeGrafter"/>
</dbReference>
<dbReference type="EMBL" id="KY212106">
    <property type="protein sequence ID" value="ASB29660.1"/>
    <property type="molecule type" value="Genomic_DNA"/>
</dbReference>
<accession>A0A2Z2L5M9</accession>
<reference evidence="4" key="1">
    <citation type="submission" date="2016-11" db="EMBL/GenBank/DDBJ databases">
        <title>Complete organellar and ribosomal genomic analysis of the lectotype specimen of the reef forming species Porolithon onkodes (Heydrich) Foslie.</title>
        <authorList>
            <person name="Hughey J.R."/>
            <person name="Gabrielson P.W."/>
        </authorList>
    </citation>
    <scope>NUCLEOTIDE SEQUENCE</scope>
</reference>
<evidence type="ECO:0000256" key="3">
    <source>
        <dbReference type="ARBA" id="ARBA00023274"/>
    </source>
</evidence>
<proteinExistence type="inferred from homology"/>
<dbReference type="InterPro" id="IPR000307">
    <property type="entry name" value="Ribosomal_bS16"/>
</dbReference>
<dbReference type="GeneID" id="37507567"/>
<evidence type="ECO:0000256" key="1">
    <source>
        <dbReference type="ARBA" id="ARBA00006668"/>
    </source>
</evidence>
<dbReference type="GO" id="GO:0005739">
    <property type="term" value="C:mitochondrion"/>
    <property type="evidence" value="ECO:0007669"/>
    <property type="project" value="GOC"/>
</dbReference>
<dbReference type="PANTHER" id="PTHR12919:SF20">
    <property type="entry name" value="SMALL RIBOSOMAL SUBUNIT PROTEIN BS16M"/>
    <property type="match status" value="1"/>
</dbReference>
<comment type="similarity">
    <text evidence="1">Belongs to the bacterial ribosomal protein bS16 family.</text>
</comment>
<dbReference type="GO" id="GO:0003735">
    <property type="term" value="F:structural constituent of ribosome"/>
    <property type="evidence" value="ECO:0007669"/>
    <property type="project" value="InterPro"/>
</dbReference>
<keyword evidence="4" id="KW-0934">Plastid</keyword>
<gene>
    <name evidence="4" type="primary">rps16</name>
</gene>
<dbReference type="RefSeq" id="YP_009502058.1">
    <property type="nucleotide sequence ID" value="NC_038144.1"/>
</dbReference>
<dbReference type="NCBIfam" id="TIGR00002">
    <property type="entry name" value="S16"/>
    <property type="match status" value="1"/>
</dbReference>
<evidence type="ECO:0000256" key="2">
    <source>
        <dbReference type="ARBA" id="ARBA00022980"/>
    </source>
</evidence>
<keyword evidence="3" id="KW-0687">Ribonucleoprotein</keyword>
<dbReference type="GO" id="GO:0032543">
    <property type="term" value="P:mitochondrial translation"/>
    <property type="evidence" value="ECO:0007669"/>
    <property type="project" value="TreeGrafter"/>
</dbReference>
<dbReference type="HAMAP" id="MF_00385">
    <property type="entry name" value="Ribosomal_bS16"/>
    <property type="match status" value="1"/>
</dbReference>
<organism evidence="4">
    <name type="scientific">Porolithon onkodes</name>
    <dbReference type="NCBI Taxonomy" id="231751"/>
    <lineage>
        <taxon>Eukaryota</taxon>
        <taxon>Rhodophyta</taxon>
        <taxon>Florideophyceae</taxon>
        <taxon>Corallinophycidae</taxon>
        <taxon>Corallinales</taxon>
        <taxon>Porolithaceae</taxon>
        <taxon>Porolithon</taxon>
    </lineage>
</organism>
<evidence type="ECO:0000313" key="4">
    <source>
        <dbReference type="EMBL" id="ASB29660.1"/>
    </source>
</evidence>
<dbReference type="AlphaFoldDB" id="A0A2Z2L5M9"/>
<geneLocation type="plastid" evidence="4"/>
<name>A0A2Z2L5M9_9FLOR</name>
<keyword evidence="2 4" id="KW-0689">Ribosomal protein</keyword>
<sequence>MLKIRLKRYGRKKKAVYRIIVIDSKKKRDGKALEEVGFYNPFTKETKINIERISNRIIQGAQFTDTVKNIVSKLGKNNPDQ</sequence>
<dbReference type="InterPro" id="IPR020592">
    <property type="entry name" value="Ribosomal_bS16_CS"/>
</dbReference>
<protein>
    <submittedName>
        <fullName evidence="4">Ribosomal protein S16</fullName>
    </submittedName>
</protein>
<dbReference type="Pfam" id="PF00886">
    <property type="entry name" value="Ribosomal_S16"/>
    <property type="match status" value="1"/>
</dbReference>
<dbReference type="InterPro" id="IPR023803">
    <property type="entry name" value="Ribosomal_bS16_dom_sf"/>
</dbReference>
<dbReference type="PROSITE" id="PS00732">
    <property type="entry name" value="RIBOSOMAL_S16"/>
    <property type="match status" value="1"/>
</dbReference>
<dbReference type="Gene3D" id="3.30.1320.10">
    <property type="match status" value="1"/>
</dbReference>